<evidence type="ECO:0000256" key="1">
    <source>
        <dbReference type="SAM" id="MobiDB-lite"/>
    </source>
</evidence>
<evidence type="ECO:0000256" key="2">
    <source>
        <dbReference type="SAM" id="SignalP"/>
    </source>
</evidence>
<dbReference type="AlphaFoldDB" id="A0A562B9D1"/>
<proteinExistence type="predicted"/>
<keyword evidence="2" id="KW-0732">Signal</keyword>
<feature type="signal peptide" evidence="2">
    <location>
        <begin position="1"/>
        <end position="33"/>
    </location>
</feature>
<name>A0A562B9D1_9BURK</name>
<feature type="compositionally biased region" description="Basic and acidic residues" evidence="1">
    <location>
        <begin position="127"/>
        <end position="141"/>
    </location>
</feature>
<dbReference type="OrthoDB" id="9862972at2"/>
<reference evidence="3 4" key="1">
    <citation type="submission" date="2019-07" db="EMBL/GenBank/DDBJ databases">
        <title>Genome sequencing of lignin-degrading bacterial isolates.</title>
        <authorList>
            <person name="Gladden J."/>
        </authorList>
    </citation>
    <scope>NUCLEOTIDE SEQUENCE [LARGE SCALE GENOMIC DNA]</scope>
    <source>
        <strain evidence="3 4">J11</strain>
    </source>
</reference>
<dbReference type="EMBL" id="VLJN01000034">
    <property type="protein sequence ID" value="TWG81782.1"/>
    <property type="molecule type" value="Genomic_DNA"/>
</dbReference>
<evidence type="ECO:0000313" key="4">
    <source>
        <dbReference type="Proteomes" id="UP000318141"/>
    </source>
</evidence>
<dbReference type="Proteomes" id="UP000318141">
    <property type="component" value="Unassembled WGS sequence"/>
</dbReference>
<feature type="chain" id="PRO_5022146675" description="Translation initiation factor IF-2" evidence="2">
    <location>
        <begin position="34"/>
        <end position="141"/>
    </location>
</feature>
<gene>
    <name evidence="3" type="ORF">L602_000400001010</name>
</gene>
<accession>A0A562B9D1</accession>
<sequence>MNSSPPRQRSASSASLLAPLCAALLGLAGVAKAQPANVPLESERGSGTQMERGPKMSTQPATNAGAEVRSNPGGLGQLDSPRPSVPGGKDEPSPRTEAGRSASAPAPAPLKGRERDPRRTGGASIDQTREPSTDPRESGAR</sequence>
<feature type="region of interest" description="Disordered" evidence="1">
    <location>
        <begin position="35"/>
        <end position="141"/>
    </location>
</feature>
<feature type="compositionally biased region" description="Basic and acidic residues" evidence="1">
    <location>
        <begin position="88"/>
        <end position="98"/>
    </location>
</feature>
<protein>
    <recommendedName>
        <fullName evidence="5">Translation initiation factor IF-2</fullName>
    </recommendedName>
</protein>
<keyword evidence="4" id="KW-1185">Reference proteome</keyword>
<evidence type="ECO:0000313" key="3">
    <source>
        <dbReference type="EMBL" id="TWG81782.1"/>
    </source>
</evidence>
<evidence type="ECO:0008006" key="5">
    <source>
        <dbReference type="Google" id="ProtNLM"/>
    </source>
</evidence>
<organism evidence="3 4">
    <name type="scientific">Cupriavidus gilardii J11</name>
    <dbReference type="NCBI Taxonomy" id="936133"/>
    <lineage>
        <taxon>Bacteria</taxon>
        <taxon>Pseudomonadati</taxon>
        <taxon>Pseudomonadota</taxon>
        <taxon>Betaproteobacteria</taxon>
        <taxon>Burkholderiales</taxon>
        <taxon>Burkholderiaceae</taxon>
        <taxon>Cupriavidus</taxon>
    </lineage>
</organism>
<comment type="caution">
    <text evidence="3">The sequence shown here is derived from an EMBL/GenBank/DDBJ whole genome shotgun (WGS) entry which is preliminary data.</text>
</comment>